<keyword evidence="2" id="KW-1185">Reference proteome</keyword>
<reference evidence="1" key="1">
    <citation type="submission" date="2018-02" db="EMBL/GenBank/DDBJ databases">
        <title>The genomes of Aspergillus section Nigri reveals drivers in fungal speciation.</title>
        <authorList>
            <consortium name="DOE Joint Genome Institute"/>
            <person name="Vesth T.C."/>
            <person name="Nybo J."/>
            <person name="Theobald S."/>
            <person name="Brandl J."/>
            <person name="Frisvad J.C."/>
            <person name="Nielsen K.F."/>
            <person name="Lyhne E.K."/>
            <person name="Kogle M.E."/>
            <person name="Kuo A."/>
            <person name="Riley R."/>
            <person name="Clum A."/>
            <person name="Nolan M."/>
            <person name="Lipzen A."/>
            <person name="Salamov A."/>
            <person name="Henrissat B."/>
            <person name="Wiebenga A."/>
            <person name="De vries R.P."/>
            <person name="Grigoriev I.V."/>
            <person name="Mortensen U.H."/>
            <person name="Andersen M.R."/>
            <person name="Baker S.E."/>
        </authorList>
    </citation>
    <scope>NUCLEOTIDE SEQUENCE</scope>
    <source>
        <strain evidence="1">CBS 115574</strain>
    </source>
</reference>
<proteinExistence type="predicted"/>
<sequence>MAWLALQMLLLSCRSPPLIIPGVKWRSPPSRQKDFRKGITEGVTKSHGPEPDRSPFSPVSLDRLKSEELGMDNGREDSATFQVSSEVTIRGRKGGTETGCAQDPLSPVKERGNLMMLANGSMI</sequence>
<protein>
    <submittedName>
        <fullName evidence="1">Uncharacterized protein</fullName>
    </submittedName>
</protein>
<evidence type="ECO:0000313" key="2">
    <source>
        <dbReference type="Proteomes" id="UP000249748"/>
    </source>
</evidence>
<accession>A0ACD1II38</accession>
<name>A0ACD1II38_9EURO</name>
<evidence type="ECO:0000313" key="1">
    <source>
        <dbReference type="EMBL" id="RAK89905.1"/>
    </source>
</evidence>
<dbReference type="EMBL" id="KZ824546">
    <property type="protein sequence ID" value="RAK89905.1"/>
    <property type="molecule type" value="Genomic_DNA"/>
</dbReference>
<gene>
    <name evidence="1" type="ORF">BO79DRAFT_216739</name>
</gene>
<dbReference type="Proteomes" id="UP000249748">
    <property type="component" value="Unassembled WGS sequence"/>
</dbReference>
<organism evidence="1 2">
    <name type="scientific">Aspergillus costaricaensis CBS 115574</name>
    <dbReference type="NCBI Taxonomy" id="1448317"/>
    <lineage>
        <taxon>Eukaryota</taxon>
        <taxon>Fungi</taxon>
        <taxon>Dikarya</taxon>
        <taxon>Ascomycota</taxon>
        <taxon>Pezizomycotina</taxon>
        <taxon>Eurotiomycetes</taxon>
        <taxon>Eurotiomycetidae</taxon>
        <taxon>Eurotiales</taxon>
        <taxon>Aspergillaceae</taxon>
        <taxon>Aspergillus</taxon>
        <taxon>Aspergillus subgen. Circumdati</taxon>
    </lineage>
</organism>